<gene>
    <name evidence="2" type="ORF">PVK37_16205</name>
</gene>
<proteinExistence type="predicted"/>
<evidence type="ECO:0000313" key="3">
    <source>
        <dbReference type="Proteomes" id="UP001219605"/>
    </source>
</evidence>
<organism evidence="2 3">
    <name type="scientific">Micromonospora cathayae</name>
    <dbReference type="NCBI Taxonomy" id="3028804"/>
    <lineage>
        <taxon>Bacteria</taxon>
        <taxon>Bacillati</taxon>
        <taxon>Actinomycetota</taxon>
        <taxon>Actinomycetes</taxon>
        <taxon>Micromonosporales</taxon>
        <taxon>Micromonosporaceae</taxon>
        <taxon>Micromonospora</taxon>
    </lineage>
</organism>
<reference evidence="2 3" key="1">
    <citation type="submission" date="2023-02" db="EMBL/GenBank/DDBJ databases">
        <authorList>
            <person name="Mo P."/>
        </authorList>
    </citation>
    <scope>NUCLEOTIDE SEQUENCE [LARGE SCALE GENOMIC DNA]</scope>
    <source>
        <strain evidence="2 3">HUAS 3</strain>
    </source>
</reference>
<feature type="signal peptide" evidence="1">
    <location>
        <begin position="1"/>
        <end position="29"/>
    </location>
</feature>
<dbReference type="Proteomes" id="UP001219605">
    <property type="component" value="Chromosome"/>
</dbReference>
<dbReference type="Pfam" id="PF03995">
    <property type="entry name" value="Inhibitor_I36"/>
    <property type="match status" value="1"/>
</dbReference>
<keyword evidence="3" id="KW-1185">Reference proteome</keyword>
<accession>A0ABY8A1G9</accession>
<dbReference type="Gene3D" id="2.60.20.10">
    <property type="entry name" value="Crystallins"/>
    <property type="match status" value="1"/>
</dbReference>
<feature type="chain" id="PRO_5046290064" evidence="1">
    <location>
        <begin position="30"/>
        <end position="161"/>
    </location>
</feature>
<evidence type="ECO:0000256" key="1">
    <source>
        <dbReference type="SAM" id="SignalP"/>
    </source>
</evidence>
<protein>
    <submittedName>
        <fullName evidence="2">Peptidase inhibitor family I36 protein</fullName>
    </submittedName>
</protein>
<name>A0ABY8A1G9_9ACTN</name>
<dbReference type="RefSeq" id="WP_275034845.1">
    <property type="nucleotide sequence ID" value="NZ_CP118615.1"/>
</dbReference>
<keyword evidence="1" id="KW-0732">Signal</keyword>
<dbReference type="EMBL" id="CP118615">
    <property type="protein sequence ID" value="WDZ87834.1"/>
    <property type="molecule type" value="Genomic_DNA"/>
</dbReference>
<sequence length="161" mass="16840">MIRRVSRLALLVSMVGVLLAGGLAGPAGAAPRSEVSAAVQSASVDEPVGVLASCGAAGYACFWVGGGFTGTRGRVAGNNPNYRYLSNSSGCTKAPGTWNDCISSIRNDGTQCTVYFWTDADYHGRYHSLSRGDQVGNFSGAPYYDAAFNDAISSNHWCTPN</sequence>
<evidence type="ECO:0000313" key="2">
    <source>
        <dbReference type="EMBL" id="WDZ87834.1"/>
    </source>
</evidence>